<evidence type="ECO:0000313" key="1">
    <source>
        <dbReference type="EMBL" id="KAF3447715.1"/>
    </source>
</evidence>
<organism evidence="1 2">
    <name type="scientific">Rhamnella rubrinervis</name>
    <dbReference type="NCBI Taxonomy" id="2594499"/>
    <lineage>
        <taxon>Eukaryota</taxon>
        <taxon>Viridiplantae</taxon>
        <taxon>Streptophyta</taxon>
        <taxon>Embryophyta</taxon>
        <taxon>Tracheophyta</taxon>
        <taxon>Spermatophyta</taxon>
        <taxon>Magnoliopsida</taxon>
        <taxon>eudicotyledons</taxon>
        <taxon>Gunneridae</taxon>
        <taxon>Pentapetalae</taxon>
        <taxon>rosids</taxon>
        <taxon>fabids</taxon>
        <taxon>Rosales</taxon>
        <taxon>Rhamnaceae</taxon>
        <taxon>rhamnoid group</taxon>
        <taxon>Rhamneae</taxon>
        <taxon>Rhamnella</taxon>
    </lineage>
</organism>
<gene>
    <name evidence="1" type="ORF">FNV43_RR08418</name>
</gene>
<name>A0A8K0H8K2_9ROSA</name>
<sequence>MAGLSRLRVVAQPLGGWLLGLFASRAYGSAAATQLQMTITMSQSQWWTRRVGCLEEEYSGC</sequence>
<evidence type="ECO:0000313" key="2">
    <source>
        <dbReference type="Proteomes" id="UP000796880"/>
    </source>
</evidence>
<comment type="caution">
    <text evidence="1">The sequence shown here is derived from an EMBL/GenBank/DDBJ whole genome shotgun (WGS) entry which is preliminary data.</text>
</comment>
<keyword evidence="2" id="KW-1185">Reference proteome</keyword>
<dbReference type="EMBL" id="VOIH02000004">
    <property type="protein sequence ID" value="KAF3447715.1"/>
    <property type="molecule type" value="Genomic_DNA"/>
</dbReference>
<dbReference type="AlphaFoldDB" id="A0A8K0H8K2"/>
<protein>
    <submittedName>
        <fullName evidence="1">Uncharacterized protein</fullName>
    </submittedName>
</protein>
<reference evidence="1" key="1">
    <citation type="submission" date="2020-03" db="EMBL/GenBank/DDBJ databases">
        <title>A high-quality chromosome-level genome assembly of a woody plant with both climbing and erect habits, Rhamnella rubrinervis.</title>
        <authorList>
            <person name="Lu Z."/>
            <person name="Yang Y."/>
            <person name="Zhu X."/>
            <person name="Sun Y."/>
        </authorList>
    </citation>
    <scope>NUCLEOTIDE SEQUENCE</scope>
    <source>
        <strain evidence="1">BYM</strain>
        <tissue evidence="1">Leaf</tissue>
    </source>
</reference>
<dbReference type="Proteomes" id="UP000796880">
    <property type="component" value="Unassembled WGS sequence"/>
</dbReference>
<accession>A0A8K0H8K2</accession>
<proteinExistence type="predicted"/>